<sequence>MDTAEEAGQEVVSAVGEDSIPEAAACSREERKEEEEEEVEVSFDELGLDEQLKRALRKKGILKATPIQREAIPLILEGKDVVAKAKTGSGKTFAYLLPLLHELLKLSSEGRIRKPAPNAFILVPTRDLCHQVVNLSLLFCECSMTKFGDFSCFNASCSSYVLHLTWIHMNYTCYSLAMFI</sequence>
<dbReference type="SUPFAM" id="SSF52540">
    <property type="entry name" value="P-loop containing nucleoside triphosphate hydrolases"/>
    <property type="match status" value="1"/>
</dbReference>
<dbReference type="PANTHER" id="PTHR47959:SF1">
    <property type="entry name" value="ATP-DEPENDENT RNA HELICASE DBPA"/>
    <property type="match status" value="1"/>
</dbReference>
<keyword evidence="4" id="KW-0067">ATP-binding</keyword>
<dbReference type="GO" id="GO:0003676">
    <property type="term" value="F:nucleic acid binding"/>
    <property type="evidence" value="ECO:0007669"/>
    <property type="project" value="InterPro"/>
</dbReference>
<evidence type="ECO:0000256" key="3">
    <source>
        <dbReference type="ARBA" id="ARBA00022806"/>
    </source>
</evidence>
<evidence type="ECO:0000256" key="1">
    <source>
        <dbReference type="ARBA" id="ARBA00022741"/>
    </source>
</evidence>
<name>A0A1D6GID7_MAIZE</name>
<dbReference type="Gene3D" id="3.40.50.300">
    <property type="entry name" value="P-loop containing nucleotide triphosphate hydrolases"/>
    <property type="match status" value="1"/>
</dbReference>
<feature type="domain" description="DEAD-box RNA helicase Q" evidence="6">
    <location>
        <begin position="41"/>
        <end position="69"/>
    </location>
</feature>
<evidence type="ECO:0000313" key="7">
    <source>
        <dbReference type="EMBL" id="AQK63183.1"/>
    </source>
</evidence>
<dbReference type="PROSITE" id="PS51192">
    <property type="entry name" value="HELICASE_ATP_BIND_1"/>
    <property type="match status" value="1"/>
</dbReference>
<organism evidence="7">
    <name type="scientific">Zea mays</name>
    <name type="common">Maize</name>
    <dbReference type="NCBI Taxonomy" id="4577"/>
    <lineage>
        <taxon>Eukaryota</taxon>
        <taxon>Viridiplantae</taxon>
        <taxon>Streptophyta</taxon>
        <taxon>Embryophyta</taxon>
        <taxon>Tracheophyta</taxon>
        <taxon>Spermatophyta</taxon>
        <taxon>Magnoliopsida</taxon>
        <taxon>Liliopsida</taxon>
        <taxon>Poales</taxon>
        <taxon>Poaceae</taxon>
        <taxon>PACMAD clade</taxon>
        <taxon>Panicoideae</taxon>
        <taxon>Andropogonodae</taxon>
        <taxon>Andropogoneae</taxon>
        <taxon>Tripsacinae</taxon>
        <taxon>Zea</taxon>
    </lineage>
</organism>
<dbReference type="InterPro" id="IPR027417">
    <property type="entry name" value="P-loop_NTPase"/>
</dbReference>
<evidence type="ECO:0000256" key="4">
    <source>
        <dbReference type="ARBA" id="ARBA00022840"/>
    </source>
</evidence>
<evidence type="ECO:0000259" key="5">
    <source>
        <dbReference type="PROSITE" id="PS51192"/>
    </source>
</evidence>
<accession>A0A1D6GID7</accession>
<feature type="domain" description="Helicase ATP-binding" evidence="5">
    <location>
        <begin position="72"/>
        <end position="180"/>
    </location>
</feature>
<proteinExistence type="predicted"/>
<dbReference type="GO" id="GO:0005524">
    <property type="term" value="F:ATP binding"/>
    <property type="evidence" value="ECO:0007669"/>
    <property type="project" value="UniProtKB-KW"/>
</dbReference>
<gene>
    <name evidence="7" type="ORF">ZEAMMB73_Zm00001d013358</name>
</gene>
<dbReference type="InterPro" id="IPR050079">
    <property type="entry name" value="DEAD_box_RNA_helicase"/>
</dbReference>
<dbReference type="InterPro" id="IPR011545">
    <property type="entry name" value="DEAD/DEAH_box_helicase_dom"/>
</dbReference>
<protein>
    <submittedName>
        <fullName evidence="7">DEAD-box ATP-dependent RNA helicase 16</fullName>
    </submittedName>
</protein>
<keyword evidence="2" id="KW-0378">Hydrolase</keyword>
<dbReference type="EMBL" id="CM000781">
    <property type="protein sequence ID" value="AQK63183.1"/>
    <property type="molecule type" value="Genomic_DNA"/>
</dbReference>
<dbReference type="InterPro" id="IPR014001">
    <property type="entry name" value="Helicase_ATP-bd"/>
</dbReference>
<dbReference type="PROSITE" id="PS51195">
    <property type="entry name" value="Q_MOTIF"/>
    <property type="match status" value="1"/>
</dbReference>
<evidence type="ECO:0000259" key="6">
    <source>
        <dbReference type="PROSITE" id="PS51195"/>
    </source>
</evidence>
<dbReference type="ExpressionAtlas" id="A0A1D6GID7">
    <property type="expression patterns" value="baseline and differential"/>
</dbReference>
<dbReference type="AlphaFoldDB" id="A0A1D6GID7"/>
<keyword evidence="3 7" id="KW-0347">Helicase</keyword>
<keyword evidence="1" id="KW-0547">Nucleotide-binding</keyword>
<dbReference type="Pfam" id="PF00270">
    <property type="entry name" value="DEAD"/>
    <property type="match status" value="1"/>
</dbReference>
<dbReference type="PANTHER" id="PTHR47959">
    <property type="entry name" value="ATP-DEPENDENT RNA HELICASE RHLE-RELATED"/>
    <property type="match status" value="1"/>
</dbReference>
<dbReference type="GO" id="GO:0003724">
    <property type="term" value="F:RNA helicase activity"/>
    <property type="evidence" value="ECO:0007669"/>
    <property type="project" value="InterPro"/>
</dbReference>
<dbReference type="InterPro" id="IPR014014">
    <property type="entry name" value="RNA_helicase_DEAD_Q_motif"/>
</dbReference>
<evidence type="ECO:0000256" key="2">
    <source>
        <dbReference type="ARBA" id="ARBA00022801"/>
    </source>
</evidence>
<dbReference type="GO" id="GO:0016787">
    <property type="term" value="F:hydrolase activity"/>
    <property type="evidence" value="ECO:0007669"/>
    <property type="project" value="UniProtKB-KW"/>
</dbReference>
<reference evidence="7" key="1">
    <citation type="submission" date="2015-12" db="EMBL/GenBank/DDBJ databases">
        <title>Update maize B73 reference genome by single molecule sequencing technologies.</title>
        <authorList>
            <consortium name="Maize Genome Sequencing Project"/>
            <person name="Ware D."/>
        </authorList>
    </citation>
    <scope>NUCLEOTIDE SEQUENCE</scope>
    <source>
        <tissue evidence="7">Seedling</tissue>
    </source>
</reference>